<dbReference type="EMBL" id="MZGW01000002">
    <property type="protein sequence ID" value="OPJ56412.1"/>
    <property type="molecule type" value="Genomic_DNA"/>
</dbReference>
<dbReference type="RefSeq" id="WP_079411470.1">
    <property type="nucleotide sequence ID" value="NZ_MZGW01000002.1"/>
</dbReference>
<evidence type="ECO:0000313" key="4">
    <source>
        <dbReference type="Proteomes" id="UP000190140"/>
    </source>
</evidence>
<sequence>MSNLKEITNVVNLCGEICSELEMSHEIFGEKFYNTAIRVKRLSDLDDVLPITISERLITDMELTLGKQVSITGQIRSYNKFLEGKNRLVVTVFVKEISEDFEDTKDPNTIFLDGYVCKHPIYRNTPLGREITDLLIAVNRSYNKSDYIPSIAWGRNAKFSKNLQVGDRVQIWGRMQSREYEKKTENGEVESKVAYEISISKMKKMPENNAKE</sequence>
<dbReference type="STRING" id="29349.CLOTH_08160"/>
<comment type="caution">
    <text evidence="3">The sequence shown here is derived from an EMBL/GenBank/DDBJ whole genome shotgun (WGS) entry which is preliminary data.</text>
</comment>
<accession>A0A1V4I8U7</accession>
<evidence type="ECO:0000256" key="1">
    <source>
        <dbReference type="ARBA" id="ARBA00023125"/>
    </source>
</evidence>
<dbReference type="Proteomes" id="UP000190140">
    <property type="component" value="Unassembled WGS sequence"/>
</dbReference>
<proteinExistence type="predicted"/>
<reference evidence="3 4" key="1">
    <citation type="submission" date="2017-03" db="EMBL/GenBank/DDBJ databases">
        <title>Genome sequence of Clostridium thermoalcaliphilum DSM 7309.</title>
        <authorList>
            <person name="Poehlein A."/>
            <person name="Daniel R."/>
        </authorList>
    </citation>
    <scope>NUCLEOTIDE SEQUENCE [LARGE SCALE GENOMIC DNA]</scope>
    <source>
        <strain evidence="3 4">DSM 7309</strain>
    </source>
</reference>
<organism evidence="3 4">
    <name type="scientific">Alkalithermobacter paradoxus</name>
    <dbReference type="NCBI Taxonomy" id="29349"/>
    <lineage>
        <taxon>Bacteria</taxon>
        <taxon>Bacillati</taxon>
        <taxon>Bacillota</taxon>
        <taxon>Clostridia</taxon>
        <taxon>Peptostreptococcales</taxon>
        <taxon>Tepidibacteraceae</taxon>
        <taxon>Alkalithermobacter</taxon>
    </lineage>
</organism>
<dbReference type="PROSITE" id="PS50935">
    <property type="entry name" value="SSB"/>
    <property type="match status" value="1"/>
</dbReference>
<name>A0A1V4I8U7_9FIRM</name>
<dbReference type="InterPro" id="IPR011344">
    <property type="entry name" value="ssDNA-bd"/>
</dbReference>
<dbReference type="InterPro" id="IPR012340">
    <property type="entry name" value="NA-bd_OB-fold"/>
</dbReference>
<dbReference type="CDD" id="cd04496">
    <property type="entry name" value="SSB_OBF"/>
    <property type="match status" value="1"/>
</dbReference>
<dbReference type="Pfam" id="PF00436">
    <property type="entry name" value="SSB"/>
    <property type="match status" value="1"/>
</dbReference>
<dbReference type="PANTHER" id="PTHR10302:SF27">
    <property type="entry name" value="SINGLE-STRANDED DNA-BINDING PROTEIN"/>
    <property type="match status" value="1"/>
</dbReference>
<dbReference type="GO" id="GO:0006260">
    <property type="term" value="P:DNA replication"/>
    <property type="evidence" value="ECO:0007669"/>
    <property type="project" value="InterPro"/>
</dbReference>
<protein>
    <submittedName>
        <fullName evidence="3">Single-stranded DNA-binding protein A</fullName>
    </submittedName>
</protein>
<gene>
    <name evidence="3" type="primary">ssbA_1</name>
    <name evidence="3" type="ORF">CLOTH_08160</name>
</gene>
<dbReference type="OrthoDB" id="9780175at2"/>
<evidence type="ECO:0000256" key="2">
    <source>
        <dbReference type="PROSITE-ProRule" id="PRU00252"/>
    </source>
</evidence>
<dbReference type="NCBIfam" id="NF004476">
    <property type="entry name" value="PRK05813.1"/>
    <property type="match status" value="1"/>
</dbReference>
<dbReference type="AlphaFoldDB" id="A0A1V4I8U7"/>
<keyword evidence="1 2" id="KW-0238">DNA-binding</keyword>
<dbReference type="PANTHER" id="PTHR10302">
    <property type="entry name" value="SINGLE-STRANDED DNA-BINDING PROTEIN"/>
    <property type="match status" value="1"/>
</dbReference>
<evidence type="ECO:0000313" key="3">
    <source>
        <dbReference type="EMBL" id="OPJ56412.1"/>
    </source>
</evidence>
<dbReference type="GO" id="GO:0003697">
    <property type="term" value="F:single-stranded DNA binding"/>
    <property type="evidence" value="ECO:0007669"/>
    <property type="project" value="InterPro"/>
</dbReference>
<dbReference type="SUPFAM" id="SSF50249">
    <property type="entry name" value="Nucleic acid-binding proteins"/>
    <property type="match status" value="1"/>
</dbReference>
<dbReference type="Gene3D" id="2.40.50.140">
    <property type="entry name" value="Nucleic acid-binding proteins"/>
    <property type="match status" value="2"/>
</dbReference>
<dbReference type="InterPro" id="IPR000424">
    <property type="entry name" value="Primosome_PriB/ssb"/>
</dbReference>
<dbReference type="GO" id="GO:0009295">
    <property type="term" value="C:nucleoid"/>
    <property type="evidence" value="ECO:0007669"/>
    <property type="project" value="TreeGrafter"/>
</dbReference>
<keyword evidence="4" id="KW-1185">Reference proteome</keyword>